<organism evidence="2 3">
    <name type="scientific">Colletotrichum tanaceti</name>
    <dbReference type="NCBI Taxonomy" id="1306861"/>
    <lineage>
        <taxon>Eukaryota</taxon>
        <taxon>Fungi</taxon>
        <taxon>Dikarya</taxon>
        <taxon>Ascomycota</taxon>
        <taxon>Pezizomycotina</taxon>
        <taxon>Sordariomycetes</taxon>
        <taxon>Hypocreomycetidae</taxon>
        <taxon>Glomerellales</taxon>
        <taxon>Glomerellaceae</taxon>
        <taxon>Colletotrichum</taxon>
        <taxon>Colletotrichum destructivum species complex</taxon>
    </lineage>
</organism>
<gene>
    <name evidence="2" type="ORF">CTA1_6196</name>
</gene>
<evidence type="ECO:0000313" key="3">
    <source>
        <dbReference type="Proteomes" id="UP000310108"/>
    </source>
</evidence>
<dbReference type="OrthoDB" id="5404599at2759"/>
<dbReference type="InterPro" id="IPR011009">
    <property type="entry name" value="Kinase-like_dom_sf"/>
</dbReference>
<reference evidence="2 3" key="1">
    <citation type="journal article" date="2019" name="PLoS ONE">
        <title>Comparative genome analysis indicates high evolutionary potential of pathogenicity genes in Colletotrichum tanaceti.</title>
        <authorList>
            <person name="Lelwala R.V."/>
            <person name="Korhonen P.K."/>
            <person name="Young N.D."/>
            <person name="Scott J.B."/>
            <person name="Ades P.A."/>
            <person name="Gasser R.B."/>
            <person name="Taylor P.W.J."/>
        </authorList>
    </citation>
    <scope>NUCLEOTIDE SEQUENCE [LARGE SCALE GENOMIC DNA]</scope>
    <source>
        <strain evidence="2">BRIP57314</strain>
    </source>
</reference>
<evidence type="ECO:0000313" key="2">
    <source>
        <dbReference type="EMBL" id="TKW56199.1"/>
    </source>
</evidence>
<dbReference type="PANTHER" id="PTHR21310">
    <property type="entry name" value="AMINOGLYCOSIDE PHOSPHOTRANSFERASE-RELATED-RELATED"/>
    <property type="match status" value="1"/>
</dbReference>
<dbReference type="AlphaFoldDB" id="A0A4U6XKC7"/>
<sequence length="330" mass="37394">MSSQNHEIPVRESIRQLSHDSWVIGGRILLSRTKSSSGFPSTSCTWSDGDGAYFSVSEYDNSNNEDLPGEPLPKGGPIEKVHDAGDASAVWSIGDAFLKVRALQTTTNHNTTREHITLDYLHNPTKFELNFPAPRALYHAEFGSRYYLITSRIPGQTLETTWPQMTELEKQFCVDRVVNICKDLVRYGGESSAICGVDGKHLNENWMSPPGKDDRSPEAQLAYCSEIGMVCSDLVLAHNDMGPYNVIVNLARMDNDSVGIIDWEMAGYVPRHWVRTKFRVCFAMDFDFPGDADERRSERVGWRRRVQQKLEQEDFPDVAEAYITRYNKSK</sequence>
<dbReference type="Gene3D" id="3.90.1200.10">
    <property type="match status" value="1"/>
</dbReference>
<protein>
    <recommendedName>
        <fullName evidence="1">Aminoglycoside phosphotransferase domain-containing protein</fullName>
    </recommendedName>
</protein>
<keyword evidence="3" id="KW-1185">Reference proteome</keyword>
<comment type="caution">
    <text evidence="2">The sequence shown here is derived from an EMBL/GenBank/DDBJ whole genome shotgun (WGS) entry which is preliminary data.</text>
</comment>
<dbReference type="EMBL" id="PJEX01000075">
    <property type="protein sequence ID" value="TKW56199.1"/>
    <property type="molecule type" value="Genomic_DNA"/>
</dbReference>
<dbReference type="Pfam" id="PF01636">
    <property type="entry name" value="APH"/>
    <property type="match status" value="1"/>
</dbReference>
<dbReference type="InterPro" id="IPR051678">
    <property type="entry name" value="AGP_Transferase"/>
</dbReference>
<proteinExistence type="predicted"/>
<dbReference type="SUPFAM" id="SSF56112">
    <property type="entry name" value="Protein kinase-like (PK-like)"/>
    <property type="match status" value="1"/>
</dbReference>
<dbReference type="Proteomes" id="UP000310108">
    <property type="component" value="Unassembled WGS sequence"/>
</dbReference>
<dbReference type="PANTHER" id="PTHR21310:SF58">
    <property type="entry name" value="AMINOGLYCOSIDE PHOSPHOTRANSFERASE DOMAIN-CONTAINING PROTEIN"/>
    <property type="match status" value="1"/>
</dbReference>
<evidence type="ECO:0000259" key="1">
    <source>
        <dbReference type="Pfam" id="PF01636"/>
    </source>
</evidence>
<dbReference type="InterPro" id="IPR002575">
    <property type="entry name" value="Aminoglycoside_PTrfase"/>
</dbReference>
<accession>A0A4U6XKC7</accession>
<name>A0A4U6XKC7_9PEZI</name>
<feature type="domain" description="Aminoglycoside phosphotransferase" evidence="1">
    <location>
        <begin position="94"/>
        <end position="272"/>
    </location>
</feature>